<evidence type="ECO:0000256" key="1">
    <source>
        <dbReference type="ARBA" id="ARBA00012468"/>
    </source>
</evidence>
<dbReference type="GO" id="GO:0010038">
    <property type="term" value="P:response to metal ion"/>
    <property type="evidence" value="ECO:0007669"/>
    <property type="project" value="InterPro"/>
</dbReference>
<organism evidence="6 7">
    <name type="scientific">Hyphomonas jannaschiana VP2</name>
    <dbReference type="NCBI Taxonomy" id="1280952"/>
    <lineage>
        <taxon>Bacteria</taxon>
        <taxon>Pseudomonadati</taxon>
        <taxon>Pseudomonadota</taxon>
        <taxon>Alphaproteobacteria</taxon>
        <taxon>Hyphomonadales</taxon>
        <taxon>Hyphomonadaceae</taxon>
        <taxon>Hyphomonas</taxon>
    </lineage>
</organism>
<protein>
    <recommendedName>
        <fullName evidence="1">glutathione gamma-glutamylcysteinyltransferase</fullName>
        <ecNumber evidence="1">2.3.2.15</ecNumber>
    </recommendedName>
</protein>
<dbReference type="InterPro" id="IPR038156">
    <property type="entry name" value="PCS_N_sf"/>
</dbReference>
<dbReference type="PROSITE" id="PS51443">
    <property type="entry name" value="PCS"/>
    <property type="match status" value="1"/>
</dbReference>
<evidence type="ECO:0000313" key="7">
    <source>
        <dbReference type="Proteomes" id="UP000024816"/>
    </source>
</evidence>
<accession>A0A059FIS6</accession>
<keyword evidence="2" id="KW-0104">Cadmium</keyword>
<dbReference type="InterPro" id="IPR038765">
    <property type="entry name" value="Papain-like_cys_pep_sf"/>
</dbReference>
<dbReference type="PANTHER" id="PTHR33447:SF20">
    <property type="entry name" value="GLUTATHIONE GAMMA-GLUTAMYLCYSTEINYLTRANSFERASE"/>
    <property type="match status" value="1"/>
</dbReference>
<dbReference type="STRING" id="1280952.HJA_04236"/>
<dbReference type="GO" id="GO:0016756">
    <property type="term" value="F:glutathione gamma-glutamylcysteinyltransferase activity"/>
    <property type="evidence" value="ECO:0007669"/>
    <property type="project" value="UniProtKB-EC"/>
</dbReference>
<reference evidence="6 7" key="1">
    <citation type="journal article" date="2014" name="Antonie Van Leeuwenhoek">
        <title>Hyphomonas beringensis sp. nov. and Hyphomonas chukchiensis sp. nov., isolated from surface seawater of the Bering Sea and Chukchi Sea.</title>
        <authorList>
            <person name="Li C."/>
            <person name="Lai Q."/>
            <person name="Li G."/>
            <person name="Dong C."/>
            <person name="Wang J."/>
            <person name="Liao Y."/>
            <person name="Shao Z."/>
        </authorList>
    </citation>
    <scope>NUCLEOTIDE SEQUENCE [LARGE SCALE GENOMIC DNA]</scope>
    <source>
        <strain evidence="6 7">VP2</strain>
    </source>
</reference>
<evidence type="ECO:0000313" key="6">
    <source>
        <dbReference type="EMBL" id="KCZ90408.1"/>
    </source>
</evidence>
<dbReference type="EMBL" id="ARYJ01000002">
    <property type="protein sequence ID" value="KCZ90408.1"/>
    <property type="molecule type" value="Genomic_DNA"/>
</dbReference>
<evidence type="ECO:0000256" key="4">
    <source>
        <dbReference type="ARBA" id="ARBA00022723"/>
    </source>
</evidence>
<dbReference type="SUPFAM" id="SSF54001">
    <property type="entry name" value="Cysteine proteinases"/>
    <property type="match status" value="1"/>
</dbReference>
<sequence>MRYRVKHLVSRLGYELVEARRQMPPPAAPVPLDMPANLIALDSAEGLQRLREADAIADYVPLSMHFVTQDTPTFCGPASMSMVLNALGIARPGTSHSDQHGLFDQNNIFTRQTHSITPRSEIRRSGTPLSTLGRFFETHGVDAKTVYASTVTADVFRDTARRVLQTPAEYLVVNYNRAEVGQLSGGHISPVAAYHSDSDMFLILDVSRYKYPPFWITAEDLFRAMNVKTGAGITHGYVIVGRKLN</sequence>
<keyword evidence="7" id="KW-1185">Reference proteome</keyword>
<dbReference type="Proteomes" id="UP000024816">
    <property type="component" value="Unassembled WGS sequence"/>
</dbReference>
<dbReference type="Gene3D" id="3.90.70.30">
    <property type="entry name" value="Phytochelatin synthase, N-terminal domain"/>
    <property type="match status" value="1"/>
</dbReference>
<evidence type="ECO:0000256" key="2">
    <source>
        <dbReference type="ARBA" id="ARBA00022539"/>
    </source>
</evidence>
<dbReference type="GO" id="GO:0046872">
    <property type="term" value="F:metal ion binding"/>
    <property type="evidence" value="ECO:0007669"/>
    <property type="project" value="UniProtKB-KW"/>
</dbReference>
<evidence type="ECO:0000256" key="3">
    <source>
        <dbReference type="ARBA" id="ARBA00022679"/>
    </source>
</evidence>
<dbReference type="PANTHER" id="PTHR33447">
    <property type="entry name" value="GLUTATHIONE GAMMA-GLUTAMYLCYSTEINYLTRANSFERASE"/>
    <property type="match status" value="1"/>
</dbReference>
<dbReference type="EC" id="2.3.2.15" evidence="1"/>
<feature type="domain" description="Peptidase C83" evidence="5">
    <location>
        <begin position="15"/>
        <end position="245"/>
    </location>
</feature>
<dbReference type="InterPro" id="IPR007719">
    <property type="entry name" value="PCS_N"/>
</dbReference>
<gene>
    <name evidence="6" type="ORF">HJA_04236</name>
</gene>
<dbReference type="AlphaFoldDB" id="A0A059FIS6"/>
<keyword evidence="4" id="KW-0479">Metal-binding</keyword>
<comment type="caution">
    <text evidence="6">The sequence shown here is derived from an EMBL/GenBank/DDBJ whole genome shotgun (WGS) entry which is preliminary data.</text>
</comment>
<keyword evidence="3 6" id="KW-0808">Transferase</keyword>
<evidence type="ECO:0000259" key="5">
    <source>
        <dbReference type="PROSITE" id="PS51443"/>
    </source>
</evidence>
<dbReference type="GO" id="GO:0046938">
    <property type="term" value="P:phytochelatin biosynthetic process"/>
    <property type="evidence" value="ECO:0007669"/>
    <property type="project" value="InterPro"/>
</dbReference>
<dbReference type="eggNOG" id="COG3271">
    <property type="taxonomic scope" value="Bacteria"/>
</dbReference>
<dbReference type="PATRIC" id="fig|1280952.3.peg.839"/>
<dbReference type="InterPro" id="IPR040409">
    <property type="entry name" value="PCS-like"/>
</dbReference>
<name>A0A059FIS6_9PROT</name>
<proteinExistence type="predicted"/>
<dbReference type="Pfam" id="PF05023">
    <property type="entry name" value="Phytochelatin"/>
    <property type="match status" value="1"/>
</dbReference>